<accession>A0ABC9XYA9</accession>
<keyword evidence="1" id="KW-0675">Receptor</keyword>
<evidence type="ECO:0000313" key="2">
    <source>
        <dbReference type="Proteomes" id="UP001623348"/>
    </source>
</evidence>
<organism evidence="1 2">
    <name type="scientific">Grus japonensis</name>
    <name type="common">Japanese crane</name>
    <name type="synonym">Red-crowned crane</name>
    <dbReference type="NCBI Taxonomy" id="30415"/>
    <lineage>
        <taxon>Eukaryota</taxon>
        <taxon>Metazoa</taxon>
        <taxon>Chordata</taxon>
        <taxon>Craniata</taxon>
        <taxon>Vertebrata</taxon>
        <taxon>Euteleostomi</taxon>
        <taxon>Archelosauria</taxon>
        <taxon>Archosauria</taxon>
        <taxon>Dinosauria</taxon>
        <taxon>Saurischia</taxon>
        <taxon>Theropoda</taxon>
        <taxon>Coelurosauria</taxon>
        <taxon>Aves</taxon>
        <taxon>Neognathae</taxon>
        <taxon>Neoaves</taxon>
        <taxon>Gruiformes</taxon>
        <taxon>Gruidae</taxon>
        <taxon>Grus</taxon>
    </lineage>
</organism>
<dbReference type="AlphaFoldDB" id="A0ABC9XYA9"/>
<dbReference type="Gene3D" id="2.60.40.10">
    <property type="entry name" value="Immunoglobulins"/>
    <property type="match status" value="1"/>
</dbReference>
<sequence>MSRNVVLASQAVPSSSVLPSAPRDVVPVLVSSRFVRLSWRPPAEARGSVQTYTVFFSRDGVNSYEIVHLPYGLLVLHVEDTLDLIARKPKL</sequence>
<proteinExistence type="predicted"/>
<dbReference type="EMBL" id="BAAFJT010000040">
    <property type="protein sequence ID" value="GAB0202489.1"/>
    <property type="molecule type" value="Genomic_DNA"/>
</dbReference>
<evidence type="ECO:0000313" key="1">
    <source>
        <dbReference type="EMBL" id="GAB0202489.1"/>
    </source>
</evidence>
<name>A0ABC9XYA9_GRUJA</name>
<protein>
    <submittedName>
        <fullName evidence="1">Netrin receptor DCC</fullName>
    </submittedName>
</protein>
<keyword evidence="2" id="KW-1185">Reference proteome</keyword>
<reference evidence="1 2" key="1">
    <citation type="submission" date="2024-06" db="EMBL/GenBank/DDBJ databases">
        <title>The draft genome of Grus japonensis, version 3.</title>
        <authorList>
            <person name="Nabeshima K."/>
            <person name="Suzuki S."/>
            <person name="Onuma M."/>
        </authorList>
    </citation>
    <scope>NUCLEOTIDE SEQUENCE [LARGE SCALE GENOMIC DNA]</scope>
    <source>
        <strain evidence="1 2">451A</strain>
    </source>
</reference>
<gene>
    <name evidence="1" type="ORF">GRJ2_002714500</name>
</gene>
<dbReference type="CDD" id="cd00063">
    <property type="entry name" value="FN3"/>
    <property type="match status" value="1"/>
</dbReference>
<dbReference type="InterPro" id="IPR013783">
    <property type="entry name" value="Ig-like_fold"/>
</dbReference>
<dbReference type="InterPro" id="IPR036116">
    <property type="entry name" value="FN3_sf"/>
</dbReference>
<comment type="caution">
    <text evidence="1">The sequence shown here is derived from an EMBL/GenBank/DDBJ whole genome shotgun (WGS) entry which is preliminary data.</text>
</comment>
<dbReference type="InterPro" id="IPR003961">
    <property type="entry name" value="FN3_dom"/>
</dbReference>
<dbReference type="SUPFAM" id="SSF49265">
    <property type="entry name" value="Fibronectin type III"/>
    <property type="match status" value="1"/>
</dbReference>
<dbReference type="Proteomes" id="UP001623348">
    <property type="component" value="Unassembled WGS sequence"/>
</dbReference>